<reference evidence="2" key="1">
    <citation type="submission" date="2016-10" db="EMBL/GenBank/DDBJ databases">
        <authorList>
            <person name="Varghese N."/>
            <person name="Submissions S."/>
        </authorList>
    </citation>
    <scope>NUCLEOTIDE SEQUENCE [LARGE SCALE GENOMIC DNA]</scope>
    <source>
        <strain evidence="2">DSM 44498</strain>
    </source>
</reference>
<proteinExistence type="predicted"/>
<evidence type="ECO:0000313" key="2">
    <source>
        <dbReference type="Proteomes" id="UP000183561"/>
    </source>
</evidence>
<dbReference type="PANTHER" id="PTHR33428:SF14">
    <property type="entry name" value="CARBOXYLESTERASE TYPE B DOMAIN-CONTAINING PROTEIN"/>
    <property type="match status" value="1"/>
</dbReference>
<dbReference type="SUPFAM" id="SSF53474">
    <property type="entry name" value="alpha/beta-Hydrolases"/>
    <property type="match status" value="1"/>
</dbReference>
<name>A0A1H4PCN5_9NOCA</name>
<sequence length="311" mass="32774">MVHQGTWTGRRREVGVWAASALSPARESDNVLPVAPKPKTLARELSKRGPHRVLRGDLALAGQPGVVYTPESGFNLPAVAFAHSWMAGVDHYRKTLEHLASWGIVVAAPNSERGPVPSHLGLATDLRATLDICVGVRLGPGQISVRPDRVAFAGHGMGAGAAVLAAAQRDVAAVAALFPAPTAPKAERYASKITAPGLIVAGADIDTMNSNAKALAEAWGGEYVLRAVNGASESGLTEGRRLLGALGIGGSERKTQQITRALLTGFLLYHLTEDKKYEVFAKADAELPHTTLVDPHEEHTDAGFKGVLPHI</sequence>
<evidence type="ECO:0000313" key="1">
    <source>
        <dbReference type="EMBL" id="SEC05171.1"/>
    </source>
</evidence>
<dbReference type="AlphaFoldDB" id="A0A1H4PCN5"/>
<keyword evidence="2" id="KW-1185">Reference proteome</keyword>
<dbReference type="PANTHER" id="PTHR33428">
    <property type="entry name" value="CHLOROPHYLLASE-2, CHLOROPLASTIC"/>
    <property type="match status" value="1"/>
</dbReference>
<accession>A0A1H4PCN5</accession>
<dbReference type="EMBL" id="FNSV01000005">
    <property type="protein sequence ID" value="SEC05171.1"/>
    <property type="molecule type" value="Genomic_DNA"/>
</dbReference>
<dbReference type="GO" id="GO:0016787">
    <property type="term" value="F:hydrolase activity"/>
    <property type="evidence" value="ECO:0007669"/>
    <property type="project" value="UniProtKB-KW"/>
</dbReference>
<organism evidence="1 2">
    <name type="scientific">Rhodococcus koreensis</name>
    <dbReference type="NCBI Taxonomy" id="99653"/>
    <lineage>
        <taxon>Bacteria</taxon>
        <taxon>Bacillati</taxon>
        <taxon>Actinomycetota</taxon>
        <taxon>Actinomycetes</taxon>
        <taxon>Mycobacteriales</taxon>
        <taxon>Nocardiaceae</taxon>
        <taxon>Rhodococcus</taxon>
    </lineage>
</organism>
<gene>
    <name evidence="1" type="ORF">SAMN04490239_2686</name>
</gene>
<dbReference type="Gene3D" id="3.40.50.1820">
    <property type="entry name" value="alpha/beta hydrolase"/>
    <property type="match status" value="1"/>
</dbReference>
<dbReference type="InterPro" id="IPR029058">
    <property type="entry name" value="AB_hydrolase_fold"/>
</dbReference>
<keyword evidence="1" id="KW-0378">Hydrolase</keyword>
<dbReference type="Proteomes" id="UP000183561">
    <property type="component" value="Unassembled WGS sequence"/>
</dbReference>
<protein>
    <submittedName>
        <fullName evidence="1">Dienelactone hydrolase</fullName>
    </submittedName>
</protein>